<comment type="similarity">
    <text evidence="2">Belongs to the bacterial solute-binding protein 2 family.</text>
</comment>
<keyword evidence="3" id="KW-0732">Signal</keyword>
<organism evidence="5 6">
    <name type="scientific">Ruminococcus hominis</name>
    <dbReference type="NCBI Taxonomy" id="2763065"/>
    <lineage>
        <taxon>Bacteria</taxon>
        <taxon>Bacillati</taxon>
        <taxon>Bacillota</taxon>
        <taxon>Clostridia</taxon>
        <taxon>Eubacteriales</taxon>
        <taxon>Oscillospiraceae</taxon>
        <taxon>Ruminococcus</taxon>
    </lineage>
</organism>
<evidence type="ECO:0000259" key="4">
    <source>
        <dbReference type="Pfam" id="PF13407"/>
    </source>
</evidence>
<evidence type="ECO:0000313" key="5">
    <source>
        <dbReference type="EMBL" id="MBC5684134.1"/>
    </source>
</evidence>
<dbReference type="PANTHER" id="PTHR46847:SF1">
    <property type="entry name" value="D-ALLOSE-BINDING PERIPLASMIC PROTEIN-RELATED"/>
    <property type="match status" value="1"/>
</dbReference>
<evidence type="ECO:0000313" key="6">
    <source>
        <dbReference type="Proteomes" id="UP000631576"/>
    </source>
</evidence>
<comment type="caution">
    <text evidence="5">The sequence shown here is derived from an EMBL/GenBank/DDBJ whole genome shotgun (WGS) entry which is preliminary data.</text>
</comment>
<dbReference type="CDD" id="cd20006">
    <property type="entry name" value="PBP1_ABC_sugar_binding-like"/>
    <property type="match status" value="1"/>
</dbReference>
<evidence type="ECO:0000256" key="2">
    <source>
        <dbReference type="ARBA" id="ARBA00007639"/>
    </source>
</evidence>
<dbReference type="Pfam" id="PF13407">
    <property type="entry name" value="Peripla_BP_4"/>
    <property type="match status" value="1"/>
</dbReference>
<dbReference type="RefSeq" id="WP_186865255.1">
    <property type="nucleotide sequence ID" value="NZ_JACOPE010000001.1"/>
</dbReference>
<comment type="subcellular location">
    <subcellularLocation>
        <location evidence="1">Cell envelope</location>
    </subcellularLocation>
</comment>
<dbReference type="SUPFAM" id="SSF53822">
    <property type="entry name" value="Periplasmic binding protein-like I"/>
    <property type="match status" value="1"/>
</dbReference>
<name>A0ABR7G9M9_9FIRM</name>
<dbReference type="Proteomes" id="UP000631576">
    <property type="component" value="Unassembled WGS sequence"/>
</dbReference>
<dbReference type="Gene3D" id="3.40.50.2300">
    <property type="match status" value="2"/>
</dbReference>
<dbReference type="EMBL" id="JACOPE010000001">
    <property type="protein sequence ID" value="MBC5684134.1"/>
    <property type="molecule type" value="Genomic_DNA"/>
</dbReference>
<evidence type="ECO:0000256" key="1">
    <source>
        <dbReference type="ARBA" id="ARBA00004196"/>
    </source>
</evidence>
<proteinExistence type="inferred from homology"/>
<feature type="domain" description="Periplasmic binding protein" evidence="4">
    <location>
        <begin position="50"/>
        <end position="298"/>
    </location>
</feature>
<dbReference type="InterPro" id="IPR028082">
    <property type="entry name" value="Peripla_BP_I"/>
</dbReference>
<dbReference type="InterPro" id="IPR025997">
    <property type="entry name" value="SBP_2_dom"/>
</dbReference>
<accession>A0ABR7G9M9</accession>
<protein>
    <submittedName>
        <fullName evidence="5">Substrate-binding domain-containing protein</fullName>
    </submittedName>
</protein>
<sequence>MSRQMSRKVGTRIVLFILLATILVTFGIQVQEEQEKEKTYHLIFVPKTIDSANDFWTALIKGAELGAEEFGAEIEVVGGRSEDDVETQIKTIEESIQKNPDAILVAPADYSLLHDVLQKVKDAGITLIYIDSTTENDIADCEVSTDNYKAGKELGKYAKTLIDEDIKIGIMGHVKGTSTEIERENGIRDGLENYKANIVDILYCDSSYEKAYSQTKTMLMKNPDIRLLIGTNEYAAVGTARAIKDMGMEKKIKMVAFDNSVEEIQLLEEGVFDGIIIQKPFNMGYMGVEQTIALLEGKTVEKTLDSGCKLITRDNMYEEENQRLLYPFSGQ</sequence>
<evidence type="ECO:0000256" key="3">
    <source>
        <dbReference type="ARBA" id="ARBA00022729"/>
    </source>
</evidence>
<keyword evidence="6" id="KW-1185">Reference proteome</keyword>
<reference evidence="5 6" key="1">
    <citation type="submission" date="2020-08" db="EMBL/GenBank/DDBJ databases">
        <title>Genome public.</title>
        <authorList>
            <person name="Liu C."/>
            <person name="Sun Q."/>
        </authorList>
    </citation>
    <scope>NUCLEOTIDE SEQUENCE [LARGE SCALE GENOMIC DNA]</scope>
    <source>
        <strain evidence="5 6">NSJ-13</strain>
    </source>
</reference>
<gene>
    <name evidence="5" type="ORF">H8S40_11290</name>
</gene>
<dbReference type="PANTHER" id="PTHR46847">
    <property type="entry name" value="D-ALLOSE-BINDING PERIPLASMIC PROTEIN-RELATED"/>
    <property type="match status" value="1"/>
</dbReference>